<dbReference type="EMBL" id="JANBQB010001168">
    <property type="protein sequence ID" value="KAJ1972045.1"/>
    <property type="molecule type" value="Genomic_DNA"/>
</dbReference>
<dbReference type="InterPro" id="IPR036869">
    <property type="entry name" value="J_dom_sf"/>
</dbReference>
<feature type="non-terminal residue" evidence="3">
    <location>
        <position position="1"/>
    </location>
</feature>
<sequence>YASHARRNLQTHYDALGVAPSASRQDLKSAFYKLSMKYHPDKNPNNDKAHGRFIAINEAYNTLSDDIRRREYDRSLHVNDPFGPASHAATTPSGSSFKYHRRPATGSGHRYHPGRKATHRHHYA</sequence>
<evidence type="ECO:0000256" key="1">
    <source>
        <dbReference type="SAM" id="MobiDB-lite"/>
    </source>
</evidence>
<keyword evidence="4" id="KW-1185">Reference proteome</keyword>
<evidence type="ECO:0000313" key="4">
    <source>
        <dbReference type="Proteomes" id="UP001151582"/>
    </source>
</evidence>
<dbReference type="SMART" id="SM00271">
    <property type="entry name" value="DnaJ"/>
    <property type="match status" value="1"/>
</dbReference>
<organism evidence="3 4">
    <name type="scientific">Dimargaris verticillata</name>
    <dbReference type="NCBI Taxonomy" id="2761393"/>
    <lineage>
        <taxon>Eukaryota</taxon>
        <taxon>Fungi</taxon>
        <taxon>Fungi incertae sedis</taxon>
        <taxon>Zoopagomycota</taxon>
        <taxon>Kickxellomycotina</taxon>
        <taxon>Dimargaritomycetes</taxon>
        <taxon>Dimargaritales</taxon>
        <taxon>Dimargaritaceae</taxon>
        <taxon>Dimargaris</taxon>
    </lineage>
</organism>
<dbReference type="PANTHER" id="PTHR44825:SF1">
    <property type="entry name" value="DNAJ HOMOLOG SUBFAMILY C MEMBER 4"/>
    <property type="match status" value="1"/>
</dbReference>
<gene>
    <name evidence="3" type="ORF">H4R34_005541</name>
</gene>
<dbReference type="SUPFAM" id="SSF46565">
    <property type="entry name" value="Chaperone J-domain"/>
    <property type="match status" value="1"/>
</dbReference>
<feature type="region of interest" description="Disordered" evidence="1">
    <location>
        <begin position="78"/>
        <end position="124"/>
    </location>
</feature>
<dbReference type="InterPro" id="IPR018253">
    <property type="entry name" value="DnaJ_domain_CS"/>
</dbReference>
<dbReference type="Pfam" id="PF00226">
    <property type="entry name" value="DnaJ"/>
    <property type="match status" value="1"/>
</dbReference>
<evidence type="ECO:0000313" key="3">
    <source>
        <dbReference type="EMBL" id="KAJ1972045.1"/>
    </source>
</evidence>
<dbReference type="PANTHER" id="PTHR44825">
    <property type="match status" value="1"/>
</dbReference>
<dbReference type="PROSITE" id="PS50076">
    <property type="entry name" value="DNAJ_2"/>
    <property type="match status" value="1"/>
</dbReference>
<dbReference type="CDD" id="cd06257">
    <property type="entry name" value="DnaJ"/>
    <property type="match status" value="1"/>
</dbReference>
<dbReference type="PROSITE" id="PS00636">
    <property type="entry name" value="DNAJ_1"/>
    <property type="match status" value="1"/>
</dbReference>
<dbReference type="Proteomes" id="UP001151582">
    <property type="component" value="Unassembled WGS sequence"/>
</dbReference>
<evidence type="ECO:0000259" key="2">
    <source>
        <dbReference type="PROSITE" id="PS50076"/>
    </source>
</evidence>
<dbReference type="InterPro" id="IPR001623">
    <property type="entry name" value="DnaJ_domain"/>
</dbReference>
<dbReference type="InterPro" id="IPR052763">
    <property type="entry name" value="DnaJ_C4"/>
</dbReference>
<feature type="compositionally biased region" description="Basic residues" evidence="1">
    <location>
        <begin position="98"/>
        <end position="124"/>
    </location>
</feature>
<reference evidence="3" key="1">
    <citation type="submission" date="2022-07" db="EMBL/GenBank/DDBJ databases">
        <title>Phylogenomic reconstructions and comparative analyses of Kickxellomycotina fungi.</title>
        <authorList>
            <person name="Reynolds N.K."/>
            <person name="Stajich J.E."/>
            <person name="Barry K."/>
            <person name="Grigoriev I.V."/>
            <person name="Crous P."/>
            <person name="Smith M.E."/>
        </authorList>
    </citation>
    <scope>NUCLEOTIDE SEQUENCE</scope>
    <source>
        <strain evidence="3">RSA 567</strain>
    </source>
</reference>
<dbReference type="Gene3D" id="1.10.287.110">
    <property type="entry name" value="DnaJ domain"/>
    <property type="match status" value="1"/>
</dbReference>
<name>A0A9W8B256_9FUNG</name>
<feature type="domain" description="J" evidence="2">
    <location>
        <begin position="11"/>
        <end position="76"/>
    </location>
</feature>
<proteinExistence type="predicted"/>
<dbReference type="PRINTS" id="PR00625">
    <property type="entry name" value="JDOMAIN"/>
</dbReference>
<comment type="caution">
    <text evidence="3">The sequence shown here is derived from an EMBL/GenBank/DDBJ whole genome shotgun (WGS) entry which is preliminary data.</text>
</comment>
<feature type="non-terminal residue" evidence="3">
    <location>
        <position position="124"/>
    </location>
</feature>
<accession>A0A9W8B256</accession>
<dbReference type="OrthoDB" id="445556at2759"/>
<dbReference type="AlphaFoldDB" id="A0A9W8B256"/>
<protein>
    <recommendedName>
        <fullName evidence="2">J domain-containing protein</fullName>
    </recommendedName>
</protein>